<keyword evidence="2" id="KW-1185">Reference proteome</keyword>
<comment type="caution">
    <text evidence="1">The sequence shown here is derived from an EMBL/GenBank/DDBJ whole genome shotgun (WGS) entry which is preliminary data.</text>
</comment>
<sequence>MCYTRFRLSFPGILLPLSVVVLTFSLTPSKPLLLFSIVPKSGVRPPLFAPPASPERRKNCATDVNCCRITTPLLILTYRRSTSSSSGDVLQSWKMKSGLLQFSTAASIGFVRIIDFHDLGKMNRMEVYESCSKSTVCCR</sequence>
<proteinExistence type="predicted"/>
<accession>A0AAU9MFN9</accession>
<dbReference type="Proteomes" id="UP001157418">
    <property type="component" value="Unassembled WGS sequence"/>
</dbReference>
<name>A0AAU9MFN9_9ASTR</name>
<evidence type="ECO:0000313" key="1">
    <source>
        <dbReference type="EMBL" id="CAH1426803.1"/>
    </source>
</evidence>
<dbReference type="EMBL" id="CAKMRJ010002223">
    <property type="protein sequence ID" value="CAH1426803.1"/>
    <property type="molecule type" value="Genomic_DNA"/>
</dbReference>
<protein>
    <recommendedName>
        <fullName evidence="3">Secreted protein</fullName>
    </recommendedName>
</protein>
<dbReference type="AlphaFoldDB" id="A0AAU9MFN9"/>
<evidence type="ECO:0008006" key="3">
    <source>
        <dbReference type="Google" id="ProtNLM"/>
    </source>
</evidence>
<organism evidence="1 2">
    <name type="scientific">Lactuca virosa</name>
    <dbReference type="NCBI Taxonomy" id="75947"/>
    <lineage>
        <taxon>Eukaryota</taxon>
        <taxon>Viridiplantae</taxon>
        <taxon>Streptophyta</taxon>
        <taxon>Embryophyta</taxon>
        <taxon>Tracheophyta</taxon>
        <taxon>Spermatophyta</taxon>
        <taxon>Magnoliopsida</taxon>
        <taxon>eudicotyledons</taxon>
        <taxon>Gunneridae</taxon>
        <taxon>Pentapetalae</taxon>
        <taxon>asterids</taxon>
        <taxon>campanulids</taxon>
        <taxon>Asterales</taxon>
        <taxon>Asteraceae</taxon>
        <taxon>Cichorioideae</taxon>
        <taxon>Cichorieae</taxon>
        <taxon>Lactucinae</taxon>
        <taxon>Lactuca</taxon>
    </lineage>
</organism>
<evidence type="ECO:0000313" key="2">
    <source>
        <dbReference type="Proteomes" id="UP001157418"/>
    </source>
</evidence>
<gene>
    <name evidence="1" type="ORF">LVIROSA_LOCUS13864</name>
</gene>
<reference evidence="1 2" key="1">
    <citation type="submission" date="2022-01" db="EMBL/GenBank/DDBJ databases">
        <authorList>
            <person name="Xiong W."/>
            <person name="Schranz E."/>
        </authorList>
    </citation>
    <scope>NUCLEOTIDE SEQUENCE [LARGE SCALE GENOMIC DNA]</scope>
</reference>